<comment type="caution">
    <text evidence="1">The sequence shown here is derived from an EMBL/GenBank/DDBJ whole genome shotgun (WGS) entry which is preliminary data.</text>
</comment>
<reference evidence="1 2" key="1">
    <citation type="submission" date="2016-06" db="EMBL/GenBank/DDBJ databases">
        <title>Acetobacter pasteurianus NBRC 3278 whole genome sequencing project.</title>
        <authorList>
            <person name="Matsutani M."/>
            <person name="Shiwa Y."/>
            <person name="Okamoto-Kainuma A."/>
            <person name="Ishikawa M."/>
            <person name="Koizumi Y."/>
            <person name="Yoshikawa H."/>
            <person name="Yakushi T."/>
            <person name="Matsushita K."/>
        </authorList>
    </citation>
    <scope>NUCLEOTIDE SEQUENCE [LARGE SCALE GENOMIC DNA]</scope>
    <source>
        <strain evidence="1 2">NBRC 3278</strain>
    </source>
</reference>
<evidence type="ECO:0000313" key="2">
    <source>
        <dbReference type="Proteomes" id="UP000287385"/>
    </source>
</evidence>
<dbReference type="AlphaFoldDB" id="A0A401X8L9"/>
<dbReference type="EMBL" id="BDEV01000178">
    <property type="protein sequence ID" value="GCD64255.1"/>
    <property type="molecule type" value="Genomic_DNA"/>
</dbReference>
<dbReference type="RefSeq" id="WP_124297957.1">
    <property type="nucleotide sequence ID" value="NZ_BDEV01000178.1"/>
</dbReference>
<organism evidence="1 2">
    <name type="scientific">Acetobacter pasteurianus NBRC 3278</name>
    <dbReference type="NCBI Taxonomy" id="1226660"/>
    <lineage>
        <taxon>Bacteria</taxon>
        <taxon>Pseudomonadati</taxon>
        <taxon>Pseudomonadota</taxon>
        <taxon>Alphaproteobacteria</taxon>
        <taxon>Acetobacterales</taxon>
        <taxon>Acetobacteraceae</taxon>
        <taxon>Acetobacter</taxon>
    </lineage>
</organism>
<proteinExistence type="predicted"/>
<gene>
    <name evidence="1" type="ORF">NBRC3278_3348</name>
</gene>
<protein>
    <submittedName>
        <fullName evidence="1">Uncharacterized protein</fullName>
    </submittedName>
</protein>
<name>A0A401X8L9_ACEPA</name>
<accession>A0A401X8L9</accession>
<keyword evidence="2" id="KW-1185">Reference proteome</keyword>
<sequence length="99" mass="11392">MSLRVRFDPEYVGEQIGQLCFEENRNVQKLDLYLAGAAYAVCLSLGKEKPWKQKDFVNIGLSIVRSGTKRFLDLTEKNILVNSVPQENDMKYMKNYVGK</sequence>
<dbReference type="Proteomes" id="UP000287385">
    <property type="component" value="Unassembled WGS sequence"/>
</dbReference>
<evidence type="ECO:0000313" key="1">
    <source>
        <dbReference type="EMBL" id="GCD64255.1"/>
    </source>
</evidence>